<dbReference type="EMBL" id="AEUZ02000001">
    <property type="protein sequence ID" value="EHJ56774.1"/>
    <property type="molecule type" value="Genomic_DNA"/>
</dbReference>
<accession>G5KHD7</accession>
<dbReference type="Pfam" id="PF04914">
    <property type="entry name" value="DltD"/>
    <property type="match status" value="1"/>
</dbReference>
<dbReference type="PANTHER" id="PTHR40039:SF1">
    <property type="entry name" value="PROTEIN DLTD"/>
    <property type="match status" value="1"/>
</dbReference>
<protein>
    <submittedName>
        <fullName evidence="2">D-alanyl-lipoteichoic acid biosynthesis protein DltD</fullName>
    </submittedName>
</protein>
<dbReference type="RefSeq" id="WP_006739518.1">
    <property type="nucleotide sequence ID" value="NZ_AEUZ02000001.1"/>
</dbReference>
<keyword evidence="1" id="KW-0812">Transmembrane</keyword>
<dbReference type="AlphaFoldDB" id="G5KHD7"/>
<dbReference type="PIRSF" id="PIRSF021438">
    <property type="entry name" value="DltD"/>
    <property type="match status" value="1"/>
</dbReference>
<proteinExistence type="predicted"/>
<organism evidence="2 3">
    <name type="scientific">Streptococcus urinalis 2285-97</name>
    <dbReference type="NCBI Taxonomy" id="764291"/>
    <lineage>
        <taxon>Bacteria</taxon>
        <taxon>Bacillati</taxon>
        <taxon>Bacillota</taxon>
        <taxon>Bacilli</taxon>
        <taxon>Lactobacillales</taxon>
        <taxon>Streptococcaceae</taxon>
        <taxon>Streptococcus</taxon>
    </lineage>
</organism>
<dbReference type="PANTHER" id="PTHR40039">
    <property type="entry name" value="PROTEIN DLTD"/>
    <property type="match status" value="1"/>
</dbReference>
<dbReference type="STRING" id="764291.STRUR_1451"/>
<reference evidence="2 3" key="1">
    <citation type="journal article" date="2014" name="Int. J. Syst. Evol. Microbiol.">
        <title>Phylogenomics and the dynamic genome evolution of the genus Streptococcus.</title>
        <authorList>
            <consortium name="The Broad Institute Genome Sequencing Platform"/>
            <person name="Richards V.P."/>
            <person name="Palmer S.R."/>
            <person name="Pavinski Bitar P.D."/>
            <person name="Qin X."/>
            <person name="Weinstock G.M."/>
            <person name="Highlander S.K."/>
            <person name="Town C.D."/>
            <person name="Burne R.A."/>
            <person name="Stanhope M.J."/>
        </authorList>
    </citation>
    <scope>NUCLEOTIDE SEQUENCE [LARGE SCALE GENOMIC DNA]</scope>
    <source>
        <strain evidence="2 3">2285-97</strain>
    </source>
</reference>
<dbReference type="Proteomes" id="UP000005388">
    <property type="component" value="Unassembled WGS sequence"/>
</dbReference>
<evidence type="ECO:0000256" key="1">
    <source>
        <dbReference type="SAM" id="Phobius"/>
    </source>
</evidence>
<dbReference type="InterPro" id="IPR006998">
    <property type="entry name" value="DltD"/>
</dbReference>
<dbReference type="NCBIfam" id="TIGR04092">
    <property type="entry name" value="LTA_DltD"/>
    <property type="match status" value="1"/>
</dbReference>
<evidence type="ECO:0000313" key="3">
    <source>
        <dbReference type="Proteomes" id="UP000005388"/>
    </source>
</evidence>
<gene>
    <name evidence="2" type="primary">dltD</name>
    <name evidence="2" type="ORF">STRUR_1451</name>
</gene>
<dbReference type="InterPro" id="IPR023896">
    <property type="entry name" value="LTA_DltD"/>
</dbReference>
<evidence type="ECO:0000313" key="2">
    <source>
        <dbReference type="EMBL" id="EHJ56774.1"/>
    </source>
</evidence>
<keyword evidence="1" id="KW-1133">Transmembrane helix</keyword>
<comment type="caution">
    <text evidence="2">The sequence shown here is derived from an EMBL/GenBank/DDBJ whole genome shotgun (WGS) entry which is preliminary data.</text>
</comment>
<name>G5KHD7_9STRE</name>
<sequence length="446" mass="51504">MLKRLWHILGPILIAFLLVVVTILNFSPKIKHNLRQEKEDAVALTNTSFKNGVLKRQALSDSKQYFVPFFGSSEWNRMDSMHPSVLAEKYHRSYRPFLIGKRGTANLSQFYGMQQINHELKNKKAVYVISPQWFTPQGTMPGAVQQYLSNSQLISFLLHADKGKVSRYAANRIMKVNPGVSYQSLLKKVANGQRLNSWDKLVLKFNYQLNLREESMFRHLGKSKNYELRIKPRVLGLPRQFSYDRLGQLATKRGAVATSNNRFHISNGFYKNRIAPELRRLRNFQANDNYVKSPEYNDLQLALSQLAKNNTNVMFIIPPVNDRWAKFTGLSQSRYQQAVAKIKYQLESQGFTNIADFSKDGGNPYFMQDTIHMGWNGWLAFDKAVQPFLETNQNKPQYHINNDFLSKTWANANYNTVQNCSKIKFAPTNGVLLNKKSLQTSFFLFN</sequence>
<feature type="transmembrane region" description="Helical" evidence="1">
    <location>
        <begin position="6"/>
        <end position="26"/>
    </location>
</feature>
<dbReference type="eggNOG" id="COG3966">
    <property type="taxonomic scope" value="Bacteria"/>
</dbReference>
<keyword evidence="3" id="KW-1185">Reference proteome</keyword>
<keyword evidence="1" id="KW-0472">Membrane</keyword>